<evidence type="ECO:0000313" key="1">
    <source>
        <dbReference type="EMBL" id="KAJ9576196.1"/>
    </source>
</evidence>
<dbReference type="Proteomes" id="UP001233999">
    <property type="component" value="Unassembled WGS sequence"/>
</dbReference>
<proteinExistence type="predicted"/>
<protein>
    <submittedName>
        <fullName evidence="1">Uncharacterized protein</fullName>
    </submittedName>
</protein>
<evidence type="ECO:0000313" key="2">
    <source>
        <dbReference type="Proteomes" id="UP001233999"/>
    </source>
</evidence>
<comment type="caution">
    <text evidence="1">The sequence shown here is derived from an EMBL/GenBank/DDBJ whole genome shotgun (WGS) entry which is preliminary data.</text>
</comment>
<dbReference type="Gene3D" id="3.40.50.1820">
    <property type="entry name" value="alpha/beta hydrolase"/>
    <property type="match status" value="1"/>
</dbReference>
<dbReference type="EMBL" id="JASPKZ010009805">
    <property type="protein sequence ID" value="KAJ9576196.1"/>
    <property type="molecule type" value="Genomic_DNA"/>
</dbReference>
<dbReference type="InterPro" id="IPR029058">
    <property type="entry name" value="AB_hydrolase_fold"/>
</dbReference>
<keyword evidence="2" id="KW-1185">Reference proteome</keyword>
<name>A0AAD7Z9F0_DIPPU</name>
<reference evidence="1" key="2">
    <citation type="submission" date="2023-05" db="EMBL/GenBank/DDBJ databases">
        <authorList>
            <person name="Fouks B."/>
        </authorList>
    </citation>
    <scope>NUCLEOTIDE SEQUENCE</scope>
    <source>
        <strain evidence="1">Stay&amp;Tobe</strain>
        <tissue evidence="1">Testes</tissue>
    </source>
</reference>
<dbReference type="SUPFAM" id="SSF53474">
    <property type="entry name" value="alpha/beta-Hydrolases"/>
    <property type="match status" value="1"/>
</dbReference>
<gene>
    <name evidence="1" type="ORF">L9F63_006929</name>
</gene>
<dbReference type="AlphaFoldDB" id="A0AAD7Z9F0"/>
<sequence length="74" mass="8359">MNIKIIDIKYIARIESVLQVCFDTLVEDHNRIKEIFPAAVFVTIPGAGHWVHADKPNEVLEVLEKFIPTGNVDS</sequence>
<organism evidence="1 2">
    <name type="scientific">Diploptera punctata</name>
    <name type="common">Pacific beetle cockroach</name>
    <dbReference type="NCBI Taxonomy" id="6984"/>
    <lineage>
        <taxon>Eukaryota</taxon>
        <taxon>Metazoa</taxon>
        <taxon>Ecdysozoa</taxon>
        <taxon>Arthropoda</taxon>
        <taxon>Hexapoda</taxon>
        <taxon>Insecta</taxon>
        <taxon>Pterygota</taxon>
        <taxon>Neoptera</taxon>
        <taxon>Polyneoptera</taxon>
        <taxon>Dictyoptera</taxon>
        <taxon>Blattodea</taxon>
        <taxon>Blaberoidea</taxon>
        <taxon>Blaberidae</taxon>
        <taxon>Diplopterinae</taxon>
        <taxon>Diploptera</taxon>
    </lineage>
</organism>
<reference evidence="1" key="1">
    <citation type="journal article" date="2023" name="IScience">
        <title>Live-bearing cockroach genome reveals convergent evolutionary mechanisms linked to viviparity in insects and beyond.</title>
        <authorList>
            <person name="Fouks B."/>
            <person name="Harrison M.C."/>
            <person name="Mikhailova A.A."/>
            <person name="Marchal E."/>
            <person name="English S."/>
            <person name="Carruthers M."/>
            <person name="Jennings E.C."/>
            <person name="Chiamaka E.L."/>
            <person name="Frigard R.A."/>
            <person name="Pippel M."/>
            <person name="Attardo G.M."/>
            <person name="Benoit J.B."/>
            <person name="Bornberg-Bauer E."/>
            <person name="Tobe S.S."/>
        </authorList>
    </citation>
    <scope>NUCLEOTIDE SEQUENCE</scope>
    <source>
        <strain evidence="1">Stay&amp;Tobe</strain>
    </source>
</reference>
<accession>A0AAD7Z9F0</accession>